<evidence type="ECO:0000313" key="3">
    <source>
        <dbReference type="WBParaSite" id="GPUH_0002404401-mRNA-1"/>
    </source>
</evidence>
<sequence>MCIAVAITDGTEMATFRGRILNGVQQHFPEKYRLYRAADKGRKDGARIFELTGSADSFMRWEYDRCASDRSSRLAQAINFIGAAEAFSNDDDDDHEPEPIS</sequence>
<dbReference type="GO" id="GO:0006401">
    <property type="term" value="P:RNA catabolic process"/>
    <property type="evidence" value="ECO:0007669"/>
    <property type="project" value="InterPro"/>
</dbReference>
<dbReference type="GO" id="GO:0032299">
    <property type="term" value="C:ribonuclease H2 complex"/>
    <property type="evidence" value="ECO:0007669"/>
    <property type="project" value="InterPro"/>
</dbReference>
<dbReference type="AlphaFoldDB" id="A0A183ESS3"/>
<dbReference type="InterPro" id="IPR013924">
    <property type="entry name" value="RNase_H2_suC"/>
</dbReference>
<dbReference type="WBParaSite" id="GPUH_0002404401-mRNA-1">
    <property type="protein sequence ID" value="GPUH_0002404401-mRNA-1"/>
    <property type="gene ID" value="GPUH_0002404401"/>
</dbReference>
<dbReference type="CDD" id="cd09271">
    <property type="entry name" value="RNase_H2-C"/>
    <property type="match status" value="1"/>
</dbReference>
<keyword evidence="2" id="KW-1185">Reference proteome</keyword>
<dbReference type="OrthoDB" id="6222486at2759"/>
<reference evidence="1 2" key="2">
    <citation type="submission" date="2018-11" db="EMBL/GenBank/DDBJ databases">
        <authorList>
            <consortium name="Pathogen Informatics"/>
        </authorList>
    </citation>
    <scope>NUCLEOTIDE SEQUENCE [LARGE SCALE GENOMIC DNA]</scope>
</reference>
<dbReference type="Gene3D" id="2.40.128.680">
    <property type="match status" value="1"/>
</dbReference>
<accession>A0A183ESS3</accession>
<gene>
    <name evidence="1" type="ORF">GPUH_LOCUS24015</name>
</gene>
<proteinExistence type="predicted"/>
<dbReference type="EMBL" id="UYRT01099773">
    <property type="protein sequence ID" value="VDN42277.1"/>
    <property type="molecule type" value="Genomic_DNA"/>
</dbReference>
<evidence type="ECO:0000313" key="1">
    <source>
        <dbReference type="EMBL" id="VDN42277.1"/>
    </source>
</evidence>
<protein>
    <submittedName>
        <fullName evidence="3">Transposase</fullName>
    </submittedName>
</protein>
<dbReference type="Proteomes" id="UP000271098">
    <property type="component" value="Unassembled WGS sequence"/>
</dbReference>
<organism evidence="3">
    <name type="scientific">Gongylonema pulchrum</name>
    <dbReference type="NCBI Taxonomy" id="637853"/>
    <lineage>
        <taxon>Eukaryota</taxon>
        <taxon>Metazoa</taxon>
        <taxon>Ecdysozoa</taxon>
        <taxon>Nematoda</taxon>
        <taxon>Chromadorea</taxon>
        <taxon>Rhabditida</taxon>
        <taxon>Spirurina</taxon>
        <taxon>Spiruromorpha</taxon>
        <taxon>Spiruroidea</taxon>
        <taxon>Gongylonematidae</taxon>
        <taxon>Gongylonema</taxon>
    </lineage>
</organism>
<reference evidence="3" key="1">
    <citation type="submission" date="2016-06" db="UniProtKB">
        <authorList>
            <consortium name="WormBaseParasite"/>
        </authorList>
    </citation>
    <scope>IDENTIFICATION</scope>
</reference>
<evidence type="ECO:0000313" key="2">
    <source>
        <dbReference type="Proteomes" id="UP000271098"/>
    </source>
</evidence>
<name>A0A183ESS3_9BILA</name>